<dbReference type="AlphaFoldDB" id="A0A382UTB4"/>
<protein>
    <submittedName>
        <fullName evidence="1">Uncharacterized protein</fullName>
    </submittedName>
</protein>
<evidence type="ECO:0000313" key="1">
    <source>
        <dbReference type="EMBL" id="SVD37496.1"/>
    </source>
</evidence>
<dbReference type="EMBL" id="UINC01146645">
    <property type="protein sequence ID" value="SVD37496.1"/>
    <property type="molecule type" value="Genomic_DNA"/>
</dbReference>
<proteinExistence type="predicted"/>
<reference evidence="1" key="1">
    <citation type="submission" date="2018-05" db="EMBL/GenBank/DDBJ databases">
        <authorList>
            <person name="Lanie J.A."/>
            <person name="Ng W.-L."/>
            <person name="Kazmierczak K.M."/>
            <person name="Andrzejewski T.M."/>
            <person name="Davidsen T.M."/>
            <person name="Wayne K.J."/>
            <person name="Tettelin H."/>
            <person name="Glass J.I."/>
            <person name="Rusch D."/>
            <person name="Podicherti R."/>
            <person name="Tsui H.-C.T."/>
            <person name="Winkler M.E."/>
        </authorList>
    </citation>
    <scope>NUCLEOTIDE SEQUENCE</scope>
</reference>
<accession>A0A382UTB4</accession>
<organism evidence="1">
    <name type="scientific">marine metagenome</name>
    <dbReference type="NCBI Taxonomy" id="408172"/>
    <lineage>
        <taxon>unclassified sequences</taxon>
        <taxon>metagenomes</taxon>
        <taxon>ecological metagenomes</taxon>
    </lineage>
</organism>
<name>A0A382UTB4_9ZZZZ</name>
<sequence>QAAKKQGDPCLKPHAALPHPFSDESELANFCWQLPLL</sequence>
<gene>
    <name evidence="1" type="ORF">METZ01_LOCUS390350</name>
</gene>
<feature type="non-terminal residue" evidence="1">
    <location>
        <position position="1"/>
    </location>
</feature>